<dbReference type="InterPro" id="IPR036249">
    <property type="entry name" value="Thioredoxin-like_sf"/>
</dbReference>
<dbReference type="InterPro" id="IPR050553">
    <property type="entry name" value="Thioredoxin_ResA/DsbE_sf"/>
</dbReference>
<accession>A0A318UF87</accession>
<keyword evidence="3" id="KW-1015">Disulfide bond</keyword>
<evidence type="ECO:0000313" key="7">
    <source>
        <dbReference type="EMBL" id="PYF74763.1"/>
    </source>
</evidence>
<dbReference type="InterPro" id="IPR013766">
    <property type="entry name" value="Thioredoxin_domain"/>
</dbReference>
<evidence type="ECO:0000256" key="5">
    <source>
        <dbReference type="SAM" id="SignalP"/>
    </source>
</evidence>
<dbReference type="InterPro" id="IPR017937">
    <property type="entry name" value="Thioredoxin_CS"/>
</dbReference>
<dbReference type="GO" id="GO:0016491">
    <property type="term" value="F:oxidoreductase activity"/>
    <property type="evidence" value="ECO:0007669"/>
    <property type="project" value="InterPro"/>
</dbReference>
<dbReference type="Pfam" id="PF14289">
    <property type="entry name" value="DUF4369"/>
    <property type="match status" value="1"/>
</dbReference>
<keyword evidence="4" id="KW-0676">Redox-active center</keyword>
<dbReference type="GO" id="GO:0016209">
    <property type="term" value="F:antioxidant activity"/>
    <property type="evidence" value="ECO:0007669"/>
    <property type="project" value="InterPro"/>
</dbReference>
<dbReference type="CDD" id="cd02966">
    <property type="entry name" value="TlpA_like_family"/>
    <property type="match status" value="1"/>
</dbReference>
<feature type="domain" description="Thioredoxin" evidence="6">
    <location>
        <begin position="223"/>
        <end position="360"/>
    </location>
</feature>
<protein>
    <submittedName>
        <fullName evidence="7">Peroxiredoxin</fullName>
    </submittedName>
</protein>
<reference evidence="7 8" key="1">
    <citation type="submission" date="2018-06" db="EMBL/GenBank/DDBJ databases">
        <title>Genomic Encyclopedia of Archaeal and Bacterial Type Strains, Phase II (KMG-II): from individual species to whole genera.</title>
        <authorList>
            <person name="Goeker M."/>
        </authorList>
    </citation>
    <scope>NUCLEOTIDE SEQUENCE [LARGE SCALE GENOMIC DNA]</scope>
    <source>
        <strain evidence="7 8">DSM 27372</strain>
    </source>
</reference>
<dbReference type="InterPro" id="IPR025380">
    <property type="entry name" value="DUF4369"/>
</dbReference>
<keyword evidence="5" id="KW-0732">Signal</keyword>
<dbReference type="Gene3D" id="3.40.30.10">
    <property type="entry name" value="Glutaredoxin"/>
    <property type="match status" value="1"/>
</dbReference>
<dbReference type="PROSITE" id="PS00194">
    <property type="entry name" value="THIOREDOXIN_1"/>
    <property type="match status" value="1"/>
</dbReference>
<dbReference type="GO" id="GO:0017004">
    <property type="term" value="P:cytochrome complex assembly"/>
    <property type="evidence" value="ECO:0007669"/>
    <property type="project" value="UniProtKB-KW"/>
</dbReference>
<dbReference type="Proteomes" id="UP000248198">
    <property type="component" value="Unassembled WGS sequence"/>
</dbReference>
<dbReference type="PANTHER" id="PTHR42852">
    <property type="entry name" value="THIOL:DISULFIDE INTERCHANGE PROTEIN DSBE"/>
    <property type="match status" value="1"/>
</dbReference>
<dbReference type="AlphaFoldDB" id="A0A318UF87"/>
<evidence type="ECO:0000256" key="2">
    <source>
        <dbReference type="ARBA" id="ARBA00022748"/>
    </source>
</evidence>
<dbReference type="OrthoDB" id="750178at2"/>
<dbReference type="EMBL" id="QKLU01000003">
    <property type="protein sequence ID" value="PYF74763.1"/>
    <property type="molecule type" value="Genomic_DNA"/>
</dbReference>
<evidence type="ECO:0000259" key="6">
    <source>
        <dbReference type="PROSITE" id="PS51352"/>
    </source>
</evidence>
<keyword evidence="8" id="KW-1185">Reference proteome</keyword>
<gene>
    <name evidence="7" type="ORF">B0O44_103209</name>
</gene>
<organism evidence="7 8">
    <name type="scientific">Pedobacter nutrimenti</name>
    <dbReference type="NCBI Taxonomy" id="1241337"/>
    <lineage>
        <taxon>Bacteria</taxon>
        <taxon>Pseudomonadati</taxon>
        <taxon>Bacteroidota</taxon>
        <taxon>Sphingobacteriia</taxon>
        <taxon>Sphingobacteriales</taxon>
        <taxon>Sphingobacteriaceae</taxon>
        <taxon>Pedobacter</taxon>
    </lineage>
</organism>
<dbReference type="SUPFAM" id="SSF52833">
    <property type="entry name" value="Thioredoxin-like"/>
    <property type="match status" value="1"/>
</dbReference>
<comment type="caution">
    <text evidence="7">The sequence shown here is derived from an EMBL/GenBank/DDBJ whole genome shotgun (WGS) entry which is preliminary data.</text>
</comment>
<dbReference type="PANTHER" id="PTHR42852:SF6">
    <property type="entry name" value="THIOL:DISULFIDE INTERCHANGE PROTEIN DSBE"/>
    <property type="match status" value="1"/>
</dbReference>
<dbReference type="PROSITE" id="PS51352">
    <property type="entry name" value="THIOREDOXIN_2"/>
    <property type="match status" value="1"/>
</dbReference>
<evidence type="ECO:0000256" key="1">
    <source>
        <dbReference type="ARBA" id="ARBA00004196"/>
    </source>
</evidence>
<dbReference type="GO" id="GO:0030313">
    <property type="term" value="C:cell envelope"/>
    <property type="evidence" value="ECO:0007669"/>
    <property type="project" value="UniProtKB-SubCell"/>
</dbReference>
<evidence type="ECO:0000313" key="8">
    <source>
        <dbReference type="Proteomes" id="UP000248198"/>
    </source>
</evidence>
<feature type="signal peptide" evidence="5">
    <location>
        <begin position="1"/>
        <end position="20"/>
    </location>
</feature>
<proteinExistence type="predicted"/>
<name>A0A318UF87_9SPHI</name>
<keyword evidence="2" id="KW-0201">Cytochrome c-type biogenesis</keyword>
<comment type="subcellular location">
    <subcellularLocation>
        <location evidence="1">Cell envelope</location>
    </subcellularLocation>
</comment>
<sequence>MNLKNIIVVAVLALSVQAFGQPPKGPYHISGHLSGLKEGSWIYSGEDSVQISAGRFKFTGHTLEPKMAQVYTKSEPQIYFVFYVAKNETTTIEGKASAFKQAVIKGPVAQTDYNRLNAMLKSVHIQEEKLSAGYDAAEKAKDKVKLAAIEKEFQALSHQSESKTRAFIKQNPKSFVSADQIREMSYSNSAAQLDLLFKELDPTIKQSVLGLKLQKMITVKKKSELGKQVMEFTQPDSSGNLVSISSFKGKFVLLDFWASWCGPCRAENPNVLKAYNQFKDKGFTVFAVSIDSKRENWLKAIKEDQLPWTQVSDLKQRNAAADQFGIEAIPSNFLIDPTGKIVASNLRGEDLSKKLGELLK</sequence>
<evidence type="ECO:0000256" key="4">
    <source>
        <dbReference type="ARBA" id="ARBA00023284"/>
    </source>
</evidence>
<dbReference type="Pfam" id="PF00578">
    <property type="entry name" value="AhpC-TSA"/>
    <property type="match status" value="1"/>
</dbReference>
<evidence type="ECO:0000256" key="3">
    <source>
        <dbReference type="ARBA" id="ARBA00023157"/>
    </source>
</evidence>
<dbReference type="RefSeq" id="WP_110829531.1">
    <property type="nucleotide sequence ID" value="NZ_QKLU01000003.1"/>
</dbReference>
<feature type="chain" id="PRO_5016420235" evidence="5">
    <location>
        <begin position="21"/>
        <end position="360"/>
    </location>
</feature>
<dbReference type="InterPro" id="IPR000866">
    <property type="entry name" value="AhpC/TSA"/>
</dbReference>